<feature type="domain" description="DJ-1/PfpI" evidence="4">
    <location>
        <begin position="31"/>
        <end position="222"/>
    </location>
</feature>
<dbReference type="GO" id="GO:0005737">
    <property type="term" value="C:cytoplasm"/>
    <property type="evidence" value="ECO:0007669"/>
    <property type="project" value="TreeGrafter"/>
</dbReference>
<dbReference type="Pfam" id="PF01965">
    <property type="entry name" value="DJ-1_PfpI"/>
    <property type="match status" value="1"/>
</dbReference>
<keyword evidence="1" id="KW-0346">Stress response</keyword>
<keyword evidence="5" id="KW-0808">Transferase</keyword>
<dbReference type="EMBL" id="JACBNY010000001">
    <property type="protein sequence ID" value="MBA0015657.1"/>
    <property type="molecule type" value="Genomic_DNA"/>
</dbReference>
<evidence type="ECO:0000313" key="6">
    <source>
        <dbReference type="Proteomes" id="UP000530186"/>
    </source>
</evidence>
<keyword evidence="2" id="KW-0456">Lyase</keyword>
<protein>
    <submittedName>
        <fullName evidence="5">Type 1 glutamine amidotransferase domain-containing protein</fullName>
    </submittedName>
</protein>
<dbReference type="AlphaFoldDB" id="A0A7V8SIU3"/>
<organism evidence="5 6">
    <name type="scientific">Pseudolactococcus laudensis</name>
    <dbReference type="NCBI Taxonomy" id="1494461"/>
    <lineage>
        <taxon>Bacteria</taxon>
        <taxon>Bacillati</taxon>
        <taxon>Bacillota</taxon>
        <taxon>Bacilli</taxon>
        <taxon>Lactobacillales</taxon>
        <taxon>Streptococcaceae</taxon>
        <taxon>Pseudolactococcus</taxon>
    </lineage>
</organism>
<dbReference type="InterPro" id="IPR029062">
    <property type="entry name" value="Class_I_gatase-like"/>
</dbReference>
<dbReference type="GO" id="GO:0016740">
    <property type="term" value="F:transferase activity"/>
    <property type="evidence" value="ECO:0007669"/>
    <property type="project" value="UniProtKB-KW"/>
</dbReference>
<keyword evidence="6" id="KW-1185">Reference proteome</keyword>
<keyword evidence="5" id="KW-0315">Glutamine amidotransferase</keyword>
<dbReference type="CDD" id="cd03141">
    <property type="entry name" value="GATase1_Hsp31_like"/>
    <property type="match status" value="1"/>
</dbReference>
<dbReference type="SUPFAM" id="SSF52317">
    <property type="entry name" value="Class I glutamine amidotransferase-like"/>
    <property type="match status" value="1"/>
</dbReference>
<sequence length="230" mass="25494">MIKVLIVETNVSRYQGTNEATGLWLGESAEFVEELQKQGIAYDFVSPKGGLVPLDPRSMAYMDASIWKIYESQDFLDRGLRNTLKPDQINPADYSAIYFTGGHGVMWDFPENAEIQAIARSIYKAGGYLTSVCHGIAGLLNLKDEQGHYLIAGKKITGFTTSEEIIAGKKKVVPFLNRTLATAHGANFQKKRFYKSYALQDGQFITGQNPFSVRAVAKLLIEELNACKPS</sequence>
<dbReference type="PANTHER" id="PTHR48094:SF11">
    <property type="entry name" value="GLUTATHIONE-INDEPENDENT GLYOXALASE HSP31-RELATED"/>
    <property type="match status" value="1"/>
</dbReference>
<dbReference type="Gene3D" id="3.40.50.880">
    <property type="match status" value="1"/>
</dbReference>
<evidence type="ECO:0000256" key="2">
    <source>
        <dbReference type="ARBA" id="ARBA00023239"/>
    </source>
</evidence>
<dbReference type="InterPro" id="IPR002818">
    <property type="entry name" value="DJ-1/PfpI"/>
</dbReference>
<dbReference type="GO" id="GO:0019243">
    <property type="term" value="P:methylglyoxal catabolic process to D-lactate via S-lactoyl-glutathione"/>
    <property type="evidence" value="ECO:0007669"/>
    <property type="project" value="TreeGrafter"/>
</dbReference>
<evidence type="ECO:0000313" key="5">
    <source>
        <dbReference type="EMBL" id="MBA0015657.1"/>
    </source>
</evidence>
<proteinExistence type="inferred from homology"/>
<comment type="caution">
    <text evidence="5">The sequence shown here is derived from an EMBL/GenBank/DDBJ whole genome shotgun (WGS) entry which is preliminary data.</text>
</comment>
<evidence type="ECO:0000256" key="1">
    <source>
        <dbReference type="ARBA" id="ARBA00023016"/>
    </source>
</evidence>
<evidence type="ECO:0000259" key="4">
    <source>
        <dbReference type="Pfam" id="PF01965"/>
    </source>
</evidence>
<reference evidence="5 6" key="1">
    <citation type="submission" date="2020-07" db="EMBL/GenBank/DDBJ databases">
        <authorList>
            <person name="Hilgarth M."/>
            <person name="Werum V."/>
            <person name="Vogel R.F."/>
        </authorList>
    </citation>
    <scope>NUCLEOTIDE SEQUENCE [LARGE SCALE GENOMIC DNA]</scope>
    <source>
        <strain evidence="5 6">DSM 28961</strain>
    </source>
</reference>
<dbReference type="GeneID" id="303194001"/>
<dbReference type="Proteomes" id="UP000530186">
    <property type="component" value="Unassembled WGS sequence"/>
</dbReference>
<comment type="similarity">
    <text evidence="3">Belongs to the peptidase C56 family. HSP31-like subfamily.</text>
</comment>
<gene>
    <name evidence="5" type="ORF">HZR21_00580</name>
</gene>
<dbReference type="InterPro" id="IPR050325">
    <property type="entry name" value="Prot/Nucl_acid_deglycase"/>
</dbReference>
<evidence type="ECO:0000256" key="3">
    <source>
        <dbReference type="ARBA" id="ARBA00038493"/>
    </source>
</evidence>
<dbReference type="RefSeq" id="WP_180745511.1">
    <property type="nucleotide sequence ID" value="NZ_CBCRWQ010000002.1"/>
</dbReference>
<accession>A0A7V8SIU3</accession>
<name>A0A7V8SIU3_9LACT</name>
<dbReference type="PANTHER" id="PTHR48094">
    <property type="entry name" value="PROTEIN/NUCLEIC ACID DEGLYCASE DJ-1-RELATED"/>
    <property type="match status" value="1"/>
</dbReference>
<dbReference type="GO" id="GO:0019172">
    <property type="term" value="F:glyoxalase III activity"/>
    <property type="evidence" value="ECO:0007669"/>
    <property type="project" value="TreeGrafter"/>
</dbReference>